<dbReference type="EMBL" id="CM037156">
    <property type="protein sequence ID" value="KAH7836820.1"/>
    <property type="molecule type" value="Genomic_DNA"/>
</dbReference>
<keyword evidence="2" id="KW-1185">Reference proteome</keyword>
<accession>A0ACB7X8H6</accession>
<name>A0ACB7X8H6_9ERIC</name>
<reference evidence="1 2" key="1">
    <citation type="journal article" date="2021" name="Hortic Res">
        <title>High-quality reference genome and annotation aids understanding of berry development for evergreen blueberry (Vaccinium darrowii).</title>
        <authorList>
            <person name="Yu J."/>
            <person name="Hulse-Kemp A.M."/>
            <person name="Babiker E."/>
            <person name="Staton M."/>
        </authorList>
    </citation>
    <scope>NUCLEOTIDE SEQUENCE [LARGE SCALE GENOMIC DNA]</scope>
    <source>
        <strain evidence="2">cv. NJ 8807/NJ 8810</strain>
        <tissue evidence="1">Young leaf</tissue>
    </source>
</reference>
<protein>
    <submittedName>
        <fullName evidence="1">Uncharacterized protein</fullName>
    </submittedName>
</protein>
<dbReference type="Proteomes" id="UP000828048">
    <property type="component" value="Chromosome 6"/>
</dbReference>
<comment type="caution">
    <text evidence="1">The sequence shown here is derived from an EMBL/GenBank/DDBJ whole genome shotgun (WGS) entry which is preliminary data.</text>
</comment>
<proteinExistence type="predicted"/>
<gene>
    <name evidence="1" type="ORF">Vadar_006098</name>
</gene>
<evidence type="ECO:0000313" key="2">
    <source>
        <dbReference type="Proteomes" id="UP000828048"/>
    </source>
</evidence>
<evidence type="ECO:0000313" key="1">
    <source>
        <dbReference type="EMBL" id="KAH7836820.1"/>
    </source>
</evidence>
<organism evidence="1 2">
    <name type="scientific">Vaccinium darrowii</name>
    <dbReference type="NCBI Taxonomy" id="229202"/>
    <lineage>
        <taxon>Eukaryota</taxon>
        <taxon>Viridiplantae</taxon>
        <taxon>Streptophyta</taxon>
        <taxon>Embryophyta</taxon>
        <taxon>Tracheophyta</taxon>
        <taxon>Spermatophyta</taxon>
        <taxon>Magnoliopsida</taxon>
        <taxon>eudicotyledons</taxon>
        <taxon>Gunneridae</taxon>
        <taxon>Pentapetalae</taxon>
        <taxon>asterids</taxon>
        <taxon>Ericales</taxon>
        <taxon>Ericaceae</taxon>
        <taxon>Vaccinioideae</taxon>
        <taxon>Vaccinieae</taxon>
        <taxon>Vaccinium</taxon>
    </lineage>
</organism>
<sequence length="1747" mass="197396">MSPPQSKRHAHTLPKLDATTTTTINGPYDSDLFRINLTVRLLSDVSPELFLPALDSEPLILLIKRSFRWKIGGTPVNIVAGSHVWVEDQDEAWLDGQVSKINGHEVEIQTISGKTVVALLSKIYPKDLDAPAGGVDDMTKLSYLHEPGVLQNLSVRYQLNEIYTYTGGILIAINPFQRLPHLYDGHMMEQYKGAPFGDLSPHVFAIADVAYRAMINEGKSNSILVSGESGAGKTETTKMLMRYLAYLGGRKGTEGRTVEQQVLQSNPVLEAFGNAKTVRNNNSSRFGKFVEIQFDKHGRISGAAIRTYLLERSRVCQVSDPERNYHCFYLLCAAPPEEKEKYKLGSPKTFHYLNQTSCYELVGVSDAHDYLATRRAMDIVGISQQDQDAIFRVVAAILHLGNVEFAKGKEVDSSVLKDDKSKFHLQVAAELLMCDYDALEDALLRRVMITPEEVIKRSLDPVGATVSRDGLAKTLYCRLFDWLVDTINVSIGQDPNSKSLIGVLDIYGFESFKTNSFEQFCINFTNEKLQQHFNQHVFKMEQEEYTKEEIDWSYIEFVDNQDVLDLLEKKPGGIIALLDEACMFPKSTHETFSQKLYQTFKSHKRFVKPKLSRTDFTIAHYAGEVQYQSDQFLDKNKDYVVPEHQDLLSASKCSFVAGLFPPLPEESTKSSSKSSKFSSIGSRFRLQLQQLMETLNSTEPHYIRCVKPNNVLKPAIFENVNVMQQLRCGGVLEAIRISCAGYPTRRTFYEFLNRFGLLAPEVLEGNNDEKIACKKILDKMGLKGSQIGKTKVFLRAGQMAELDARRAEKLNKAAKTIQRKMRTHISRKRFIAIRRATICIQSIWRGRLACKLYETMKREAAVVKIQTTSRRHLARMAYIRIKSSVLVLQTGLRAMAARNEFRCRKQTKASIIIQASRETGALKEAKDKLEKQVEELTWRLQLEKRLRYALQKFTHCLMASIGNSMELLATDLEEAKGQEITKLQNSLQDMQSKVDETKEMVVKEREAAQKAIEEASSVVKETPVLVQDTERIETLSTEVKNLKALLQSERQRADESERKCAEALESSEERRSKLEETERRVHQLQESLNRMIYIMSDQVSELKMILSTSSTSSSTSGFIATDVRIDAMSNSSDTTSTDSDFTFPAPVSTPANFSSLHSNDFQLIVQDLSTAEVSGVKRSDREIKLGNLAEYGHEENILQDVLNLVADKIPHLVLLIYNFPSSWHLKTIANCHDVDYVPSMVEGIMPRQLRFQKVYEKILVMNSAKPKWSQLEIHWLEEKLANIDSENKVLRQQALTMAQNNKLLSGRSKSVIQTEESTKTASELQSASMNLRDQSEVEERPQKSLNEKQQEYQDLLIRCVAQHLGLSKGRPVAACIIYKCLRQWRSFEVERTSIFDRIIQTIGHAIETQDNNENLAYWLSNASTLLLLLQRTLKAGGAAGMAPQHRRTSSATLFGRMTLSFRGSPQGVNLSLANGELSGRVDTLDQVEAKYPALLFKQQLTAYVEKIYGMIRDNLKREISPLLGLCIQAPRLSRASLLKGTARTLANAAAQEILIAHWQGIVKSLGNFLNVLKANQVPPFLVRKVFTQIFSFINVQLFNSLLLRRECCSFSNGEYVKAGLAELEHWCYKATDEVIHQKPKKTLDEISHDLCPILSIQQLYRISTMYWDDKYGTHSLSPDVISDMRVLMTEDSNSAVSSSFLLDDDSSIPFSVDDLSKSTDQVDISDVEPPPLIHENSGFSFLLPRAD</sequence>